<keyword evidence="2" id="KW-1185">Reference proteome</keyword>
<evidence type="ECO:0000313" key="2">
    <source>
        <dbReference type="Proteomes" id="UP000596742"/>
    </source>
</evidence>
<dbReference type="EMBL" id="UYJE01001522">
    <property type="protein sequence ID" value="VDI02819.1"/>
    <property type="molecule type" value="Genomic_DNA"/>
</dbReference>
<gene>
    <name evidence="1" type="ORF">MGAL_10B066066</name>
</gene>
<protein>
    <submittedName>
        <fullName evidence="1">Uncharacterized protein</fullName>
    </submittedName>
</protein>
<evidence type="ECO:0000313" key="1">
    <source>
        <dbReference type="EMBL" id="VDI02819.1"/>
    </source>
</evidence>
<reference evidence="1" key="1">
    <citation type="submission" date="2018-11" db="EMBL/GenBank/DDBJ databases">
        <authorList>
            <person name="Alioto T."/>
            <person name="Alioto T."/>
        </authorList>
    </citation>
    <scope>NUCLEOTIDE SEQUENCE</scope>
</reference>
<sequence length="137" mass="15370">MGRGEVNDKVNNYSNYSQMIEWDGEKCCLMTKDKQLQSDDRMGRGEVLFNDKGYTITTNSASQSRTQVAAATSNVKANILEDVMSFPVRSKFSPDGKSQKYTVWATVDNIVCQIPTFKGKSPAAKQRRPDKIYKTAL</sequence>
<organism evidence="1 2">
    <name type="scientific">Mytilus galloprovincialis</name>
    <name type="common">Mediterranean mussel</name>
    <dbReference type="NCBI Taxonomy" id="29158"/>
    <lineage>
        <taxon>Eukaryota</taxon>
        <taxon>Metazoa</taxon>
        <taxon>Spiralia</taxon>
        <taxon>Lophotrochozoa</taxon>
        <taxon>Mollusca</taxon>
        <taxon>Bivalvia</taxon>
        <taxon>Autobranchia</taxon>
        <taxon>Pteriomorphia</taxon>
        <taxon>Mytilida</taxon>
        <taxon>Mytiloidea</taxon>
        <taxon>Mytilidae</taxon>
        <taxon>Mytilinae</taxon>
        <taxon>Mytilus</taxon>
    </lineage>
</organism>
<accession>A0A8B6CCU1</accession>
<comment type="caution">
    <text evidence="1">The sequence shown here is derived from an EMBL/GenBank/DDBJ whole genome shotgun (WGS) entry which is preliminary data.</text>
</comment>
<name>A0A8B6CCU1_MYTGA</name>
<dbReference type="Proteomes" id="UP000596742">
    <property type="component" value="Unassembled WGS sequence"/>
</dbReference>
<dbReference type="AlphaFoldDB" id="A0A8B6CCU1"/>
<proteinExistence type="predicted"/>